<dbReference type="AlphaFoldDB" id="A0A409VV14"/>
<protein>
    <submittedName>
        <fullName evidence="1">Uncharacterized protein</fullName>
    </submittedName>
</protein>
<gene>
    <name evidence="1" type="ORF">CVT26_013425</name>
</gene>
<name>A0A409VV14_9AGAR</name>
<dbReference type="Proteomes" id="UP000284706">
    <property type="component" value="Unassembled WGS sequence"/>
</dbReference>
<comment type="caution">
    <text evidence="1">The sequence shown here is derived from an EMBL/GenBank/DDBJ whole genome shotgun (WGS) entry which is preliminary data.</text>
</comment>
<organism evidence="1 2">
    <name type="scientific">Gymnopilus dilepis</name>
    <dbReference type="NCBI Taxonomy" id="231916"/>
    <lineage>
        <taxon>Eukaryota</taxon>
        <taxon>Fungi</taxon>
        <taxon>Dikarya</taxon>
        <taxon>Basidiomycota</taxon>
        <taxon>Agaricomycotina</taxon>
        <taxon>Agaricomycetes</taxon>
        <taxon>Agaricomycetidae</taxon>
        <taxon>Agaricales</taxon>
        <taxon>Agaricineae</taxon>
        <taxon>Hymenogastraceae</taxon>
        <taxon>Gymnopilus</taxon>
    </lineage>
</organism>
<sequence length="102" mass="11133">MPVALSSMFRASSKFLIRPVERLTDGIAFRAQGPGLKKERYAVDHYGTRMTKLALAQSTLDGVRTQLLQSGHIISNVHHLNSQGSTSLEYAPSSVIIDMSSS</sequence>
<dbReference type="EMBL" id="NHYE01005553">
    <property type="protein sequence ID" value="PPQ70091.1"/>
    <property type="molecule type" value="Genomic_DNA"/>
</dbReference>
<evidence type="ECO:0000313" key="1">
    <source>
        <dbReference type="EMBL" id="PPQ70091.1"/>
    </source>
</evidence>
<keyword evidence="2" id="KW-1185">Reference proteome</keyword>
<reference evidence="1 2" key="1">
    <citation type="journal article" date="2018" name="Evol. Lett.">
        <title>Horizontal gene cluster transfer increased hallucinogenic mushroom diversity.</title>
        <authorList>
            <person name="Reynolds H.T."/>
            <person name="Vijayakumar V."/>
            <person name="Gluck-Thaler E."/>
            <person name="Korotkin H.B."/>
            <person name="Matheny P.B."/>
            <person name="Slot J.C."/>
        </authorList>
    </citation>
    <scope>NUCLEOTIDE SEQUENCE [LARGE SCALE GENOMIC DNA]</scope>
    <source>
        <strain evidence="1 2">SRW20</strain>
    </source>
</reference>
<evidence type="ECO:0000313" key="2">
    <source>
        <dbReference type="Proteomes" id="UP000284706"/>
    </source>
</evidence>
<accession>A0A409VV14</accession>
<proteinExistence type="predicted"/>
<dbReference type="InParanoid" id="A0A409VV14"/>